<evidence type="ECO:0000313" key="3">
    <source>
        <dbReference type="EMBL" id="KAG7321015.1"/>
    </source>
</evidence>
<gene>
    <name evidence="3" type="ORF">KOW79_015430</name>
</gene>
<organism evidence="3 4">
    <name type="scientific">Hemibagrus wyckioides</name>
    <dbReference type="NCBI Taxonomy" id="337641"/>
    <lineage>
        <taxon>Eukaryota</taxon>
        <taxon>Metazoa</taxon>
        <taxon>Chordata</taxon>
        <taxon>Craniata</taxon>
        <taxon>Vertebrata</taxon>
        <taxon>Euteleostomi</taxon>
        <taxon>Actinopterygii</taxon>
        <taxon>Neopterygii</taxon>
        <taxon>Teleostei</taxon>
        <taxon>Ostariophysi</taxon>
        <taxon>Siluriformes</taxon>
        <taxon>Bagridae</taxon>
        <taxon>Hemibagrus</taxon>
    </lineage>
</organism>
<sequence>MSQKQMTSSMAVAGAVMGAVLALFLIIIFTIVLLTARKVPPHTHTDKVIDLPPTHRPPPPYSERPPAVPQDPHTVASFSQSINTRVYECKTVGERFKDDVMMFLVKDEKQLLFVLTYPLIVFPPFGSKKPQTPEMLAR</sequence>
<evidence type="ECO:0000256" key="1">
    <source>
        <dbReference type="SAM" id="MobiDB-lite"/>
    </source>
</evidence>
<protein>
    <submittedName>
        <fullName evidence="3">Uncharacterized protein</fullName>
    </submittedName>
</protein>
<feature type="transmembrane region" description="Helical" evidence="2">
    <location>
        <begin position="12"/>
        <end position="34"/>
    </location>
</feature>
<name>A0A9D3NHB8_9TELE</name>
<evidence type="ECO:0000313" key="4">
    <source>
        <dbReference type="Proteomes" id="UP000824219"/>
    </source>
</evidence>
<comment type="caution">
    <text evidence="3">The sequence shown here is derived from an EMBL/GenBank/DDBJ whole genome shotgun (WGS) entry which is preliminary data.</text>
</comment>
<feature type="compositionally biased region" description="Pro residues" evidence="1">
    <location>
        <begin position="54"/>
        <end position="69"/>
    </location>
</feature>
<reference evidence="3 4" key="1">
    <citation type="submission" date="2021-06" db="EMBL/GenBank/DDBJ databases">
        <title>Chromosome-level genome assembly of the red-tail catfish (Hemibagrus wyckioides).</title>
        <authorList>
            <person name="Shao F."/>
        </authorList>
    </citation>
    <scope>NUCLEOTIDE SEQUENCE [LARGE SCALE GENOMIC DNA]</scope>
    <source>
        <strain evidence="3">EC202008001</strain>
        <tissue evidence="3">Blood</tissue>
    </source>
</reference>
<keyword evidence="2" id="KW-0812">Transmembrane</keyword>
<evidence type="ECO:0000256" key="2">
    <source>
        <dbReference type="SAM" id="Phobius"/>
    </source>
</evidence>
<keyword evidence="2" id="KW-1133">Transmembrane helix</keyword>
<feature type="region of interest" description="Disordered" evidence="1">
    <location>
        <begin position="44"/>
        <end position="73"/>
    </location>
</feature>
<dbReference type="Proteomes" id="UP000824219">
    <property type="component" value="Linkage Group LG18"/>
</dbReference>
<dbReference type="EMBL" id="JAHKSW010000018">
    <property type="protein sequence ID" value="KAG7321015.1"/>
    <property type="molecule type" value="Genomic_DNA"/>
</dbReference>
<keyword evidence="2" id="KW-0472">Membrane</keyword>
<accession>A0A9D3NHB8</accession>
<proteinExistence type="predicted"/>
<keyword evidence="4" id="KW-1185">Reference proteome</keyword>
<dbReference type="AlphaFoldDB" id="A0A9D3NHB8"/>